<accession>A0AB34JSE0</accession>
<dbReference type="EMBL" id="JBGBPQ010000004">
    <property type="protein sequence ID" value="KAL1525108.1"/>
    <property type="molecule type" value="Genomic_DNA"/>
</dbReference>
<dbReference type="Proteomes" id="UP001515480">
    <property type="component" value="Unassembled WGS sequence"/>
</dbReference>
<feature type="region of interest" description="Disordered" evidence="1">
    <location>
        <begin position="195"/>
        <end position="235"/>
    </location>
</feature>
<gene>
    <name evidence="2" type="ORF">AB1Y20_019980</name>
</gene>
<evidence type="ECO:0000256" key="1">
    <source>
        <dbReference type="SAM" id="MobiDB-lite"/>
    </source>
</evidence>
<feature type="compositionally biased region" description="Low complexity" evidence="1">
    <location>
        <begin position="526"/>
        <end position="537"/>
    </location>
</feature>
<feature type="region of interest" description="Disordered" evidence="1">
    <location>
        <begin position="1236"/>
        <end position="1289"/>
    </location>
</feature>
<feature type="compositionally biased region" description="Polar residues" evidence="1">
    <location>
        <begin position="628"/>
        <end position="637"/>
    </location>
</feature>
<feature type="region of interest" description="Disordered" evidence="1">
    <location>
        <begin position="625"/>
        <end position="645"/>
    </location>
</feature>
<dbReference type="InterPro" id="IPR016024">
    <property type="entry name" value="ARM-type_fold"/>
</dbReference>
<dbReference type="InterPro" id="IPR011989">
    <property type="entry name" value="ARM-like"/>
</dbReference>
<proteinExistence type="predicted"/>
<name>A0AB34JSE0_PRYPA</name>
<evidence type="ECO:0000313" key="3">
    <source>
        <dbReference type="Proteomes" id="UP001515480"/>
    </source>
</evidence>
<dbReference type="PANTHER" id="PTHR36910:SF8">
    <property type="match status" value="1"/>
</dbReference>
<dbReference type="Gene3D" id="1.25.10.10">
    <property type="entry name" value="Leucine-rich Repeat Variant"/>
    <property type="match status" value="1"/>
</dbReference>
<feature type="compositionally biased region" description="Low complexity" evidence="1">
    <location>
        <begin position="677"/>
        <end position="694"/>
    </location>
</feature>
<feature type="region of interest" description="Disordered" evidence="1">
    <location>
        <begin position="674"/>
        <end position="722"/>
    </location>
</feature>
<keyword evidence="3" id="KW-1185">Reference proteome</keyword>
<feature type="compositionally biased region" description="Polar residues" evidence="1">
    <location>
        <begin position="505"/>
        <end position="525"/>
    </location>
</feature>
<feature type="compositionally biased region" description="Polar residues" evidence="1">
    <location>
        <begin position="219"/>
        <end position="232"/>
    </location>
</feature>
<dbReference type="PANTHER" id="PTHR36910">
    <property type="match status" value="1"/>
</dbReference>
<reference evidence="2 3" key="1">
    <citation type="journal article" date="2024" name="Science">
        <title>Giant polyketide synthase enzymes in the biosynthesis of giant marine polyether toxins.</title>
        <authorList>
            <person name="Fallon T.R."/>
            <person name="Shende V.V."/>
            <person name="Wierzbicki I.H."/>
            <person name="Pendleton A.L."/>
            <person name="Watervoot N.F."/>
            <person name="Auber R.P."/>
            <person name="Gonzalez D.J."/>
            <person name="Wisecaver J.H."/>
            <person name="Moore B.S."/>
        </authorList>
    </citation>
    <scope>NUCLEOTIDE SEQUENCE [LARGE SCALE GENOMIC DNA]</scope>
    <source>
        <strain evidence="2 3">12B1</strain>
    </source>
</reference>
<sequence>MHAMQPAVEPGDSCAKTEELRAKLQAFLRCDSTQHGVPHSVVQLLRFNFGWSVYGPQRIRDSSAGAASSSRLNSVDLDQEDGLTQLASLFGGDEELTLAHACAEGMNRPMVREEAFRAFFHYLGTASDVAEFVADRFDCLEQLVLTALTDTWSAVRKASAQAIGKTLVPYLSLDQLCDLHDRLLRVSQMLLAEASPAAPSPPSPPASSHEGTRLLRPTCNGSKSKSESSVRGTDSVARAQGSVAGSWRAHEGVMLGVSSILNSLPSLSPPKGSQALQRMSAELSPTLYKLLAHPQLTVRQTAERAFLALLSSAEPSLIRSTFAEVMQRLSLAQPSDAPGAFSRPSPLPYHRASHSWHGGSLLLGELAKPSNLRIEQKYFADLEDGSDPFLCLQPSLQFVHNSTLTPPQTESAKLLPAFEAEGLLGLAVAMVRSLPASFLIRNWGQYWGILDRYLAHQASTVRQKCSAFFLTLLSSAPQKLQPPLSRLVLQSLCAGWQVDVRQLTHLNPHTPSPSRTTPGSCPTSEAPTPTAPTADPTAESRTPSSERKGDGGMRSSFVVPPLIDTAGSRSVERSWQWREGRLLALELIFDFLLKEHQEFLQLDRLQPDAGIAHGGAAAIPLSFRTHSHSQQDLTSPSPDGPRAHATAAVPTHGAIMPGRPLREGRTMSCWDLGPFLPTSSPTTASAPGAAPTPGTDEKVPPVPPLPTVQQSTSEADGASERLSPRQASVLVLAFQGGLIHALVESPPRAAAVGPACETSASMSTPEQAVGGMNTLTPLKLPSEDTISSEWVEQCTGSELEQWLDSLQWMPFRLCLQHALLQATLCFADRRFELRRMADQVLRPLAEVSLWADLSVLQQQWTAFLPLVDSLPCWVSASTLLLVLQRTHHLLTIPPTSLGPSAAVSARSLTASVCSLLPALVPPVLRLVHAATSDKVLVLSVHLLVFLHARFSHQLGFTASQQQQHFDVLLRLLRAVNHDAHASNAADAPHDANGSSGRGELHARSQAHAQIVERSIVSSIHTDLPPLILLLDVGQKQEWLSWLLLQLELDAEQSILLSLLEATRFCLKPISCTASPAAVHHSTSAEDPDSRTKALAKSSDSLGVLAARRGLFNDPHIPSAAPCSSTSRSTGRPKPALSILLDDNAVAPSARGVLASPERPEVLVTEARVLEVVLRFVTAPALTASVMRGCLAVCGELRLSSSLEAVLSALVLCLQHHNVTASVDTQDPVATQLRALMGGSEGEPPPTRAHLGAAEGDDNDTRSADGDEGDVKDDESDWDDWDEEEDQSAEAGPLLLEVGQFLTELHSRATISDQTDGPNLQAGGSGLLEACLGKMPPSEAAVLLTAIKCWSASTASTPPSPQAR</sequence>
<comment type="caution">
    <text evidence="2">The sequence shown here is derived from an EMBL/GenBank/DDBJ whole genome shotgun (WGS) entry which is preliminary data.</text>
</comment>
<feature type="region of interest" description="Disordered" evidence="1">
    <location>
        <begin position="505"/>
        <end position="561"/>
    </location>
</feature>
<evidence type="ECO:0008006" key="4">
    <source>
        <dbReference type="Google" id="ProtNLM"/>
    </source>
</evidence>
<feature type="compositionally biased region" description="Acidic residues" evidence="1">
    <location>
        <begin position="1265"/>
        <end position="1287"/>
    </location>
</feature>
<dbReference type="SUPFAM" id="SSF48371">
    <property type="entry name" value="ARM repeat"/>
    <property type="match status" value="1"/>
</dbReference>
<evidence type="ECO:0000313" key="2">
    <source>
        <dbReference type="EMBL" id="KAL1525108.1"/>
    </source>
</evidence>
<protein>
    <recommendedName>
        <fullName evidence="4">HEAT repeat-containing protein 1</fullName>
    </recommendedName>
</protein>
<organism evidence="2 3">
    <name type="scientific">Prymnesium parvum</name>
    <name type="common">Toxic golden alga</name>
    <dbReference type="NCBI Taxonomy" id="97485"/>
    <lineage>
        <taxon>Eukaryota</taxon>
        <taxon>Haptista</taxon>
        <taxon>Haptophyta</taxon>
        <taxon>Prymnesiophyceae</taxon>
        <taxon>Prymnesiales</taxon>
        <taxon>Prymnesiaceae</taxon>
        <taxon>Prymnesium</taxon>
    </lineage>
</organism>